<feature type="transmembrane region" description="Helical" evidence="2">
    <location>
        <begin position="180"/>
        <end position="203"/>
    </location>
</feature>
<keyword evidence="7" id="KW-1185">Reference proteome</keyword>
<accession>A0ABY0FT99</accession>
<keyword evidence="2" id="KW-0812">Transmembrane</keyword>
<gene>
    <name evidence="6" type="ORF">AA0119_g11741</name>
</gene>
<dbReference type="CDD" id="cd08760">
    <property type="entry name" value="Cyt_b561_FRRS1_like"/>
    <property type="match status" value="1"/>
</dbReference>
<feature type="compositionally biased region" description="Acidic residues" evidence="1">
    <location>
        <begin position="1536"/>
        <end position="1567"/>
    </location>
</feature>
<feature type="transmembrane region" description="Helical" evidence="2">
    <location>
        <begin position="45"/>
        <end position="67"/>
    </location>
</feature>
<evidence type="ECO:0008006" key="8">
    <source>
        <dbReference type="Google" id="ProtNLM"/>
    </source>
</evidence>
<organism evidence="6 7">
    <name type="scientific">Alternaria tenuissima</name>
    <dbReference type="NCBI Taxonomy" id="119927"/>
    <lineage>
        <taxon>Eukaryota</taxon>
        <taxon>Fungi</taxon>
        <taxon>Dikarya</taxon>
        <taxon>Ascomycota</taxon>
        <taxon>Pezizomycotina</taxon>
        <taxon>Dothideomycetes</taxon>
        <taxon>Pleosporomycetidae</taxon>
        <taxon>Pleosporales</taxon>
        <taxon>Pleosporineae</taxon>
        <taxon>Pleosporaceae</taxon>
        <taxon>Alternaria</taxon>
        <taxon>Alternaria sect. Alternaria</taxon>
        <taxon>Alternaria alternata complex</taxon>
    </lineage>
</organism>
<dbReference type="PANTHER" id="PTHR31685">
    <property type="entry name" value="INTEGRAL MEMBRANE PROTEIN (AFU_ORTHOLOGUE AFUA_6G12730)-RELATED"/>
    <property type="match status" value="1"/>
</dbReference>
<comment type="caution">
    <text evidence="6">The sequence shown here is derived from an EMBL/GenBank/DDBJ whole genome shotgun (WGS) entry which is preliminary data.</text>
</comment>
<dbReference type="Pfam" id="PF10348">
    <property type="entry name" value="DUF2427"/>
    <property type="match status" value="1"/>
</dbReference>
<dbReference type="InterPro" id="IPR018825">
    <property type="entry name" value="DUF2427"/>
</dbReference>
<evidence type="ECO:0000313" key="7">
    <source>
        <dbReference type="Proteomes" id="UP000293195"/>
    </source>
</evidence>
<feature type="region of interest" description="Disordered" evidence="1">
    <location>
        <begin position="1532"/>
        <end position="1567"/>
    </location>
</feature>
<evidence type="ECO:0000313" key="6">
    <source>
        <dbReference type="EMBL" id="RYN89029.1"/>
    </source>
</evidence>
<feature type="chain" id="PRO_5046524226" description="Fungal N-terminal domain-containing protein" evidence="3">
    <location>
        <begin position="22"/>
        <end position="1567"/>
    </location>
</feature>
<feature type="transmembrane region" description="Helical" evidence="2">
    <location>
        <begin position="147"/>
        <end position="168"/>
    </location>
</feature>
<dbReference type="InterPro" id="IPR018827">
    <property type="entry name" value="YTP1_C"/>
</dbReference>
<feature type="domain" description="DUF2427" evidence="4">
    <location>
        <begin position="29"/>
        <end position="128"/>
    </location>
</feature>
<keyword evidence="2" id="KW-0472">Membrane</keyword>
<proteinExistence type="predicted"/>
<evidence type="ECO:0000259" key="5">
    <source>
        <dbReference type="Pfam" id="PF10355"/>
    </source>
</evidence>
<feature type="transmembrane region" description="Helical" evidence="2">
    <location>
        <begin position="103"/>
        <end position="127"/>
    </location>
</feature>
<sequence length="1567" mass="176915">MALNTRRAALVALLYTAVVKAHDHDMDAIPDGEAISPDPIDSILWTHILIQSLAWGIIFPTGMVLGIIRSKWHVPVQSIGTVLAIIGYFLGHRHKGRQFTENIHAQFVPVIMLMLVSQVAMGIYLKLHLEKGINGKIRHVVVKAHGVVGKAMPVVTWVQFLFGGITALGFCRADHTGQCLAHFIMGSAFIAYGIILLILLLVGQMWLRRTGRSQEFFDSLVIAAWGCVNTFTEHRWGGPWVHNDLQHTSMGIVWWAAGLVGVWLSRKRNGQPKRNLIPGIIILMTGWAMSAHPQHLPISTMIHTIFGYTLMAAGAARIIEISFVLKDRASVATDSSDPNSFQYLTPFLLMAGGFMFMGATEEQMKLLSDANVTHVSYVLILYSVAFLLFLFVNMLIHLYAVYAWGQDDKADAEAPLANGHANGHINGYTRVDRRVRDAEEFELEGLDSDDEEDDSPPSAFSCPAASSRTLLSPHFLNNTVIGATSFVMADPFSITGSAVGVVSLAIQLCKDLEWYFSSVKNAKDKVDHIAADTEKLTNVLDSLETIVTKVDPSQAVSTTLTGIASCAEAIVTIRKKLKLDDPASSGGIKSNLKRLGKRMAFPFKEAEIEYWKGVLNTIHQGLQTALCALIIDQQRLASEHIGLRFTQLSVDQTAQHQSSLQLQHEIFDKTRIQLAENSQVVERGFTTTAHNFHSLHADVHHIQDTLQPIVSQLELLKATVSEVTSTTVSTLEIDMMNLRSLNRKDRKLKRQLAKVPCTCQKKTSAFGYRSGWLTLTCAWTSSHDPQCRLSALQNTVTDLQLRATMCSLFLRSKVSFSLTLACGNGSPFKQTLECHRVVAESSPAFSFIPDLVKSSRTTTEEVFRGEVNKLLEMFQLGQASPLDRLPNGKTLIHELARRYGLSMLPCDDHSLNWNKNLLYLILTVISRMSTEAFETDDSGQTIMDVLMESAPPRLLHQEDSVANVLLSQGFEITRHTVQTSRPSSWHTIIYVEDQSESSTGVRLDENELVEAILSRSDHQLRYYLRQSKDMRILNARTVIFALRLATMHGWIDGCETMLEADVMETLNKGFISPEDYTLLGSLAYTKRLEMMQLWLMRRADFGKPQLKLIGYAEDVFDSHECGSLPEFREGIAYNTSFYLRDLRHEVDVLVKKHGIDYCCDSARSNLPDAHVRCMLNALVSKGVKVLQYHWPKRRSLYYRKACWCPMERLVFERQEKDGFREISGKEFSCSMETGCSPLVYFLTQDGPQFRDRRGALTKRDMTVNWFLSKGADLQETWPGSDITAMHCLAWQSAVQVRLIPGSLSKECDTPIQFTWNYRSFEPCIQEEILDSCECECSSSGCDFLTCFWKGLLTDSRWWVTHFPTICDYIQGANPVGEVKGIATRPMWGRQCDESIASVFPEFTVWVDRAANTLQLRRLIHGYMRLFVFSYLELRHTCCDIGRIKHEDNPDYNKQPYPRYPPKGERRIKNEDARLREILEELVPMFISQFDAVSGSLLDFVVDVMIPRMRKVAEELQKEDKALYAEGRRELGVVMYENEEETEQSESGEEEEEEEKDENIEEESGDEY</sequence>
<evidence type="ECO:0000256" key="1">
    <source>
        <dbReference type="SAM" id="MobiDB-lite"/>
    </source>
</evidence>
<dbReference type="EMBL" id="PDXF01000094">
    <property type="protein sequence ID" value="RYN89029.1"/>
    <property type="molecule type" value="Genomic_DNA"/>
</dbReference>
<evidence type="ECO:0000256" key="3">
    <source>
        <dbReference type="SAM" id="SignalP"/>
    </source>
</evidence>
<keyword evidence="2" id="KW-1133">Transmembrane helix</keyword>
<feature type="transmembrane region" description="Helical" evidence="2">
    <location>
        <begin position="276"/>
        <end position="292"/>
    </location>
</feature>
<feature type="transmembrane region" description="Helical" evidence="2">
    <location>
        <begin position="379"/>
        <end position="402"/>
    </location>
</feature>
<dbReference type="PANTHER" id="PTHR31685:SF2">
    <property type="entry name" value="PROTEIN YTP1"/>
    <property type="match status" value="1"/>
</dbReference>
<feature type="signal peptide" evidence="3">
    <location>
        <begin position="1"/>
        <end position="21"/>
    </location>
</feature>
<feature type="transmembrane region" description="Helical" evidence="2">
    <location>
        <begin position="340"/>
        <end position="359"/>
    </location>
</feature>
<evidence type="ECO:0000259" key="4">
    <source>
        <dbReference type="Pfam" id="PF10348"/>
    </source>
</evidence>
<evidence type="ECO:0000256" key="2">
    <source>
        <dbReference type="SAM" id="Phobius"/>
    </source>
</evidence>
<dbReference type="Pfam" id="PF10355">
    <property type="entry name" value="Ytp1"/>
    <property type="match status" value="1"/>
</dbReference>
<protein>
    <recommendedName>
        <fullName evidence="8">Fungal N-terminal domain-containing protein</fullName>
    </recommendedName>
</protein>
<feature type="domain" description="Protein YTP1-like C-terminal" evidence="5">
    <location>
        <begin position="156"/>
        <end position="399"/>
    </location>
</feature>
<feature type="transmembrane region" description="Helical" evidence="2">
    <location>
        <begin position="74"/>
        <end position="91"/>
    </location>
</feature>
<dbReference type="Proteomes" id="UP000293195">
    <property type="component" value="Unassembled WGS sequence"/>
</dbReference>
<reference evidence="7" key="1">
    <citation type="journal article" date="2019" name="bioRxiv">
        <title>Genomics, evolutionary history and diagnostics of the Alternaria alternata species group including apple and Asian pear pathotypes.</title>
        <authorList>
            <person name="Armitage A.D."/>
            <person name="Cockerton H.M."/>
            <person name="Sreenivasaprasad S."/>
            <person name="Woodhall J.W."/>
            <person name="Lane C.R."/>
            <person name="Harrison R.J."/>
            <person name="Clarkson J.P."/>
        </authorList>
    </citation>
    <scope>NUCLEOTIDE SEQUENCE [LARGE SCALE GENOMIC DNA]</scope>
    <source>
        <strain evidence="7">FERA 635</strain>
    </source>
</reference>
<name>A0ABY0FT99_9PLEO</name>
<keyword evidence="3" id="KW-0732">Signal</keyword>